<proteinExistence type="predicted"/>
<reference evidence="1 2" key="1">
    <citation type="journal article" date="2023" name="J. Phycol.">
        <title>Chrysosporum ovalisporum is synonymous with the true-branching cyanobacterium Umezakia natans (Nostocales/Aphanizomenonaceae).</title>
        <authorList>
            <person name="McGregor G.B."/>
            <person name="Sendall B.C."/>
            <person name="Niiyama Y."/>
            <person name="Tuji A."/>
            <person name="Willis A."/>
        </authorList>
    </citation>
    <scope>NUCLEOTIDE SEQUENCE [LARGE SCALE GENOMIC DNA]</scope>
    <source>
        <strain evidence="1 2">ANA360D</strain>
    </source>
</reference>
<evidence type="ECO:0000313" key="1">
    <source>
        <dbReference type="EMBL" id="MDH6060391.1"/>
    </source>
</evidence>
<gene>
    <name evidence="1" type="ORF">NWP17_08055</name>
</gene>
<protein>
    <submittedName>
        <fullName evidence="1">Uncharacterized protein</fullName>
    </submittedName>
</protein>
<evidence type="ECO:0000313" key="2">
    <source>
        <dbReference type="Proteomes" id="UP001159387"/>
    </source>
</evidence>
<sequence>MKIERLQELKQKLTHEGDFSHIWSFYMDHFADHREFTQMGKPSYNEYLNAILQKTCHQMFGRPVNITRFLLIYIPEYGLFHGPFQAEGRMGGLIYFDDIKIGLIAVSADYPPTDEVKYSRFSEMIQLPTIGRNDLN</sequence>
<name>A0AA43GRU6_9CYAN</name>
<accession>A0AA43GRU6</accession>
<dbReference type="EMBL" id="JANQDH010000050">
    <property type="protein sequence ID" value="MDH6060391.1"/>
    <property type="molecule type" value="Genomic_DNA"/>
</dbReference>
<dbReference type="RefSeq" id="WP_280654390.1">
    <property type="nucleotide sequence ID" value="NZ_JANQDH010000050.1"/>
</dbReference>
<keyword evidence="2" id="KW-1185">Reference proteome</keyword>
<organism evidence="1 2">
    <name type="scientific">Chrysosporum bergii ANA360D</name>
    <dbReference type="NCBI Taxonomy" id="617107"/>
    <lineage>
        <taxon>Bacteria</taxon>
        <taxon>Bacillati</taxon>
        <taxon>Cyanobacteriota</taxon>
        <taxon>Cyanophyceae</taxon>
        <taxon>Nostocales</taxon>
        <taxon>Nodulariaceae</taxon>
        <taxon>Chrysosporum</taxon>
    </lineage>
</organism>
<dbReference type="AlphaFoldDB" id="A0AA43GRU6"/>
<comment type="caution">
    <text evidence="1">The sequence shown here is derived from an EMBL/GenBank/DDBJ whole genome shotgun (WGS) entry which is preliminary data.</text>
</comment>
<dbReference type="Proteomes" id="UP001159387">
    <property type="component" value="Unassembled WGS sequence"/>
</dbReference>